<reference evidence="8 9" key="1">
    <citation type="submission" date="2019-07" db="EMBL/GenBank/DDBJ databases">
        <title>De Novo Assembly of kiwifruit Actinidia rufa.</title>
        <authorList>
            <person name="Sugita-Konishi S."/>
            <person name="Sato K."/>
            <person name="Mori E."/>
            <person name="Abe Y."/>
            <person name="Kisaki G."/>
            <person name="Hamano K."/>
            <person name="Suezawa K."/>
            <person name="Otani M."/>
            <person name="Fukuda T."/>
            <person name="Manabe T."/>
            <person name="Gomi K."/>
            <person name="Tabuchi M."/>
            <person name="Akimitsu K."/>
            <person name="Kataoka I."/>
        </authorList>
    </citation>
    <scope>NUCLEOTIDE SEQUENCE [LARGE SCALE GENOMIC DNA]</scope>
    <source>
        <strain evidence="9">cv. Fuchu</strain>
    </source>
</reference>
<feature type="transmembrane region" description="Helical" evidence="6">
    <location>
        <begin position="97"/>
        <end position="115"/>
    </location>
</feature>
<feature type="transmembrane region" description="Helical" evidence="6">
    <location>
        <begin position="145"/>
        <end position="165"/>
    </location>
</feature>
<dbReference type="OrthoDB" id="1728340at2759"/>
<evidence type="ECO:0000256" key="5">
    <source>
        <dbReference type="ARBA" id="ARBA00023136"/>
    </source>
</evidence>
<feature type="transmembrane region" description="Helical" evidence="6">
    <location>
        <begin position="44"/>
        <end position="61"/>
    </location>
</feature>
<comment type="caution">
    <text evidence="8">The sequence shown here is derived from an EMBL/GenBank/DDBJ whole genome shotgun (WGS) entry which is preliminary data.</text>
</comment>
<keyword evidence="5 6" id="KW-0472">Membrane</keyword>
<evidence type="ECO:0000313" key="8">
    <source>
        <dbReference type="EMBL" id="GFY95846.1"/>
    </source>
</evidence>
<dbReference type="Proteomes" id="UP000585474">
    <property type="component" value="Unassembled WGS sequence"/>
</dbReference>
<evidence type="ECO:0000256" key="2">
    <source>
        <dbReference type="ARBA" id="ARBA00007635"/>
    </source>
</evidence>
<dbReference type="InterPro" id="IPR037185">
    <property type="entry name" value="EmrE-like"/>
</dbReference>
<keyword evidence="9" id="KW-1185">Reference proteome</keyword>
<gene>
    <name evidence="8" type="ORF">Acr_11g0001520</name>
</gene>
<evidence type="ECO:0000313" key="9">
    <source>
        <dbReference type="Proteomes" id="UP000585474"/>
    </source>
</evidence>
<evidence type="ECO:0000256" key="4">
    <source>
        <dbReference type="ARBA" id="ARBA00022989"/>
    </source>
</evidence>
<dbReference type="PANTHER" id="PTHR31218">
    <property type="entry name" value="WAT1-RELATED PROTEIN"/>
    <property type="match status" value="1"/>
</dbReference>
<comment type="subcellular location">
    <subcellularLocation>
        <location evidence="1 6">Membrane</location>
        <topology evidence="1 6">Multi-pass membrane protein</topology>
    </subcellularLocation>
</comment>
<dbReference type="Pfam" id="PF00892">
    <property type="entry name" value="EamA"/>
    <property type="match status" value="1"/>
</dbReference>
<dbReference type="InterPro" id="IPR030184">
    <property type="entry name" value="WAT1-related"/>
</dbReference>
<organism evidence="8 9">
    <name type="scientific">Actinidia rufa</name>
    <dbReference type="NCBI Taxonomy" id="165716"/>
    <lineage>
        <taxon>Eukaryota</taxon>
        <taxon>Viridiplantae</taxon>
        <taxon>Streptophyta</taxon>
        <taxon>Embryophyta</taxon>
        <taxon>Tracheophyta</taxon>
        <taxon>Spermatophyta</taxon>
        <taxon>Magnoliopsida</taxon>
        <taxon>eudicotyledons</taxon>
        <taxon>Gunneridae</taxon>
        <taxon>Pentapetalae</taxon>
        <taxon>asterids</taxon>
        <taxon>Ericales</taxon>
        <taxon>Actinidiaceae</taxon>
        <taxon>Actinidia</taxon>
    </lineage>
</organism>
<feature type="transmembrane region" description="Helical" evidence="6">
    <location>
        <begin position="67"/>
        <end position="85"/>
    </location>
</feature>
<feature type="transmembrane region" description="Helical" evidence="6">
    <location>
        <begin position="213"/>
        <end position="234"/>
    </location>
</feature>
<sequence length="332" mass="36262">MWCSIPERFQLHLAMLALQFGYAGFHVVSRAALNMGISKIVFPVYRNILALILLVPFAYFLEKKERPPLTLSFVVQFFLLAVVGIEQVRLNRKDGIAKVMGTILCVAGASVITLYKGPTIYSPGPPLQRVSPALLSLGDAEGKNWTLGCVFLIGHCLSWAGWLVLQAPILKKYPARLSFTSYQCFFGVLQFLVIAAFLERDPQAWLVHSGGELLSVFYAGVVASGIAFAVQIWCIDRGGPVFVAVYQPVQTLVVAIMASLALGEQFYLGGIIGAVLIISGLYFVLWGKSEERKFAAQKAAIQSPADHSNSRTPILIKSSLAQPLLPQSTENV</sequence>
<feature type="transmembrane region" description="Helical" evidence="6">
    <location>
        <begin position="241"/>
        <end position="260"/>
    </location>
</feature>
<evidence type="ECO:0000256" key="6">
    <source>
        <dbReference type="RuleBase" id="RU363077"/>
    </source>
</evidence>
<feature type="transmembrane region" description="Helical" evidence="6">
    <location>
        <begin position="266"/>
        <end position="285"/>
    </location>
</feature>
<evidence type="ECO:0000259" key="7">
    <source>
        <dbReference type="Pfam" id="PF00892"/>
    </source>
</evidence>
<keyword evidence="3 6" id="KW-0812">Transmembrane</keyword>
<dbReference type="GO" id="GO:0022857">
    <property type="term" value="F:transmembrane transporter activity"/>
    <property type="evidence" value="ECO:0007669"/>
    <property type="project" value="InterPro"/>
</dbReference>
<proteinExistence type="inferred from homology"/>
<comment type="similarity">
    <text evidence="2 6">Belongs to the drug/metabolite transporter (DMT) superfamily. Plant drug/metabolite exporter (P-DME) (TC 2.A.7.4) family.</text>
</comment>
<feature type="transmembrane region" description="Helical" evidence="6">
    <location>
        <begin position="12"/>
        <end position="32"/>
    </location>
</feature>
<dbReference type="InterPro" id="IPR000620">
    <property type="entry name" value="EamA_dom"/>
</dbReference>
<protein>
    <recommendedName>
        <fullName evidence="6">WAT1-related protein</fullName>
    </recommendedName>
</protein>
<evidence type="ECO:0000256" key="3">
    <source>
        <dbReference type="ARBA" id="ARBA00022692"/>
    </source>
</evidence>
<accession>A0A7J0FBQ4</accession>
<dbReference type="SUPFAM" id="SSF103481">
    <property type="entry name" value="Multidrug resistance efflux transporter EmrE"/>
    <property type="match status" value="1"/>
</dbReference>
<feature type="transmembrane region" description="Helical" evidence="6">
    <location>
        <begin position="177"/>
        <end position="198"/>
    </location>
</feature>
<evidence type="ECO:0000256" key="1">
    <source>
        <dbReference type="ARBA" id="ARBA00004141"/>
    </source>
</evidence>
<dbReference type="AlphaFoldDB" id="A0A7J0FBQ4"/>
<dbReference type="GO" id="GO:0016020">
    <property type="term" value="C:membrane"/>
    <property type="evidence" value="ECO:0007669"/>
    <property type="project" value="UniProtKB-SubCell"/>
</dbReference>
<name>A0A7J0FBQ4_9ERIC</name>
<keyword evidence="4 6" id="KW-1133">Transmembrane helix</keyword>
<feature type="domain" description="EamA" evidence="7">
    <location>
        <begin position="147"/>
        <end position="285"/>
    </location>
</feature>
<dbReference type="EMBL" id="BJWL01000011">
    <property type="protein sequence ID" value="GFY95846.1"/>
    <property type="molecule type" value="Genomic_DNA"/>
</dbReference>